<organism evidence="9 10">
    <name type="scientific">Thermoflavifilum thermophilum</name>
    <dbReference type="NCBI Taxonomy" id="1393122"/>
    <lineage>
        <taxon>Bacteria</taxon>
        <taxon>Pseudomonadati</taxon>
        <taxon>Bacteroidota</taxon>
        <taxon>Chitinophagia</taxon>
        <taxon>Chitinophagales</taxon>
        <taxon>Chitinophagaceae</taxon>
        <taxon>Thermoflavifilum</taxon>
    </lineage>
</organism>
<feature type="transmembrane region" description="Helical" evidence="8">
    <location>
        <begin position="84"/>
        <end position="112"/>
    </location>
</feature>
<sequence>MKIQKNHLLIRWFSPLLTRNYMLWLWLGMGGIALLSEAMSHKVNNNYFVFTHVYFHLLHQQPLYIPYPHEYADVNLYGPLFSLIIAPFAIMPISVGVVLWVMANILFLYAAVKQLPIPHEHQQFVMLFSAMELLMNAQWLQFNACIAACLLLSFVHFRDDKPHLATLWIVLGSFTKLYGITGLAFLLFSRKPMKAFFWLVIWGTIAFVLPMLLSSPEYIVSSYQQWFQALIIKNAKNMTASLNNYYQDISVMGLIKRIGNIHAAIDGWVILTGCLLMLISYLPIIRFRFDPSFQWLWLSNILLFTVLFSTGSESPTYIIAVLGVAIWYVTYGAAKHRKLAEGLLIFTFFITSIASTDLVTPWVRINITRHFALKALPCLLVWMMIIFDLMTGFVKPIWRKTTVPEKNLSIFSS</sequence>
<feature type="transmembrane region" description="Helical" evidence="8">
    <location>
        <begin position="133"/>
        <end position="155"/>
    </location>
</feature>
<evidence type="ECO:0000256" key="8">
    <source>
        <dbReference type="SAM" id="Phobius"/>
    </source>
</evidence>
<evidence type="ECO:0000313" key="10">
    <source>
        <dbReference type="Proteomes" id="UP000199537"/>
    </source>
</evidence>
<dbReference type="GO" id="GO:0005886">
    <property type="term" value="C:plasma membrane"/>
    <property type="evidence" value="ECO:0007669"/>
    <property type="project" value="UniProtKB-SubCell"/>
</dbReference>
<feature type="transmembrane region" description="Helical" evidence="8">
    <location>
        <begin position="167"/>
        <end position="188"/>
    </location>
</feature>
<evidence type="ECO:0000256" key="4">
    <source>
        <dbReference type="ARBA" id="ARBA00022692"/>
    </source>
</evidence>
<keyword evidence="10" id="KW-1185">Reference proteome</keyword>
<keyword evidence="6 8" id="KW-0472">Membrane</keyword>
<dbReference type="OrthoDB" id="1070018at2"/>
<dbReference type="Pfam" id="PF09594">
    <property type="entry name" value="GT87"/>
    <property type="match status" value="1"/>
</dbReference>
<gene>
    <name evidence="9" type="ORF">SAMN05660895_1992</name>
</gene>
<feature type="transmembrane region" description="Helical" evidence="8">
    <location>
        <begin position="21"/>
        <end position="39"/>
    </location>
</feature>
<evidence type="ECO:0000256" key="3">
    <source>
        <dbReference type="ARBA" id="ARBA00022679"/>
    </source>
</evidence>
<dbReference type="AlphaFoldDB" id="A0A1I7NIK9"/>
<evidence type="ECO:0000256" key="1">
    <source>
        <dbReference type="ARBA" id="ARBA00004651"/>
    </source>
</evidence>
<evidence type="ECO:0000256" key="2">
    <source>
        <dbReference type="ARBA" id="ARBA00022475"/>
    </source>
</evidence>
<feature type="transmembrane region" description="Helical" evidence="8">
    <location>
        <begin position="317"/>
        <end position="334"/>
    </location>
</feature>
<protein>
    <recommendedName>
        <fullName evidence="11">DUF2029 domain-containing protein</fullName>
    </recommendedName>
</protein>
<dbReference type="GO" id="GO:0016758">
    <property type="term" value="F:hexosyltransferase activity"/>
    <property type="evidence" value="ECO:0007669"/>
    <property type="project" value="InterPro"/>
</dbReference>
<feature type="transmembrane region" description="Helical" evidence="8">
    <location>
        <begin position="371"/>
        <end position="390"/>
    </location>
</feature>
<accession>A0A1I7NIK9</accession>
<comment type="subcellular location">
    <subcellularLocation>
        <location evidence="1">Cell membrane</location>
        <topology evidence="1">Multi-pass membrane protein</topology>
    </subcellularLocation>
</comment>
<dbReference type="RefSeq" id="WP_092460170.1">
    <property type="nucleotide sequence ID" value="NZ_FPCJ01000001.1"/>
</dbReference>
<evidence type="ECO:0000256" key="5">
    <source>
        <dbReference type="ARBA" id="ARBA00022989"/>
    </source>
</evidence>
<comment type="similarity">
    <text evidence="7">Belongs to the glycosyltransferase 87 family.</text>
</comment>
<reference evidence="10" key="1">
    <citation type="submission" date="2016-10" db="EMBL/GenBank/DDBJ databases">
        <authorList>
            <person name="Varghese N."/>
            <person name="Submissions S."/>
        </authorList>
    </citation>
    <scope>NUCLEOTIDE SEQUENCE [LARGE SCALE GENOMIC DNA]</scope>
    <source>
        <strain evidence="10">DSM 14807</strain>
    </source>
</reference>
<dbReference type="Proteomes" id="UP000199537">
    <property type="component" value="Unassembled WGS sequence"/>
</dbReference>
<proteinExistence type="inferred from homology"/>
<keyword evidence="5 8" id="KW-1133">Transmembrane helix</keyword>
<feature type="transmembrane region" description="Helical" evidence="8">
    <location>
        <begin position="195"/>
        <end position="213"/>
    </location>
</feature>
<keyword evidence="4 8" id="KW-0812">Transmembrane</keyword>
<dbReference type="EMBL" id="FPCJ01000001">
    <property type="protein sequence ID" value="SFV34416.1"/>
    <property type="molecule type" value="Genomic_DNA"/>
</dbReference>
<evidence type="ECO:0008006" key="11">
    <source>
        <dbReference type="Google" id="ProtNLM"/>
    </source>
</evidence>
<dbReference type="InterPro" id="IPR018584">
    <property type="entry name" value="GT87"/>
</dbReference>
<evidence type="ECO:0000313" key="9">
    <source>
        <dbReference type="EMBL" id="SFV34416.1"/>
    </source>
</evidence>
<evidence type="ECO:0000256" key="7">
    <source>
        <dbReference type="ARBA" id="ARBA00024033"/>
    </source>
</evidence>
<feature type="transmembrane region" description="Helical" evidence="8">
    <location>
        <begin position="343"/>
        <end position="365"/>
    </location>
</feature>
<keyword evidence="3" id="KW-0808">Transferase</keyword>
<keyword evidence="2" id="KW-1003">Cell membrane</keyword>
<dbReference type="STRING" id="1393122.SAMN05660895_1992"/>
<evidence type="ECO:0000256" key="6">
    <source>
        <dbReference type="ARBA" id="ARBA00023136"/>
    </source>
</evidence>
<feature type="transmembrane region" description="Helical" evidence="8">
    <location>
        <begin position="261"/>
        <end position="282"/>
    </location>
</feature>
<name>A0A1I7NIK9_9BACT</name>